<gene>
    <name evidence="1" type="ORF">K443DRAFT_93265</name>
</gene>
<protein>
    <submittedName>
        <fullName evidence="1">Uncharacterized protein</fullName>
    </submittedName>
</protein>
<organism evidence="1 2">
    <name type="scientific">Laccaria amethystina LaAM-08-1</name>
    <dbReference type="NCBI Taxonomy" id="1095629"/>
    <lineage>
        <taxon>Eukaryota</taxon>
        <taxon>Fungi</taxon>
        <taxon>Dikarya</taxon>
        <taxon>Basidiomycota</taxon>
        <taxon>Agaricomycotina</taxon>
        <taxon>Agaricomycetes</taxon>
        <taxon>Agaricomycetidae</taxon>
        <taxon>Agaricales</taxon>
        <taxon>Agaricineae</taxon>
        <taxon>Hydnangiaceae</taxon>
        <taxon>Laccaria</taxon>
    </lineage>
</organism>
<name>A0A0C9Y8Q5_9AGAR</name>
<dbReference type="HOGENOM" id="CLU_333190_0_0_1"/>
<evidence type="ECO:0000313" key="1">
    <source>
        <dbReference type="EMBL" id="KIK04403.1"/>
    </source>
</evidence>
<keyword evidence="2" id="KW-1185">Reference proteome</keyword>
<accession>A0A0C9Y8Q5</accession>
<reference evidence="1 2" key="1">
    <citation type="submission" date="2014-04" db="EMBL/GenBank/DDBJ databases">
        <authorList>
            <consortium name="DOE Joint Genome Institute"/>
            <person name="Kuo A."/>
            <person name="Kohler A."/>
            <person name="Nagy L.G."/>
            <person name="Floudas D."/>
            <person name="Copeland A."/>
            <person name="Barry K.W."/>
            <person name="Cichocki N."/>
            <person name="Veneault-Fourrey C."/>
            <person name="LaButti K."/>
            <person name="Lindquist E.A."/>
            <person name="Lipzen A."/>
            <person name="Lundell T."/>
            <person name="Morin E."/>
            <person name="Murat C."/>
            <person name="Sun H."/>
            <person name="Tunlid A."/>
            <person name="Henrissat B."/>
            <person name="Grigoriev I.V."/>
            <person name="Hibbett D.S."/>
            <person name="Martin F."/>
            <person name="Nordberg H.P."/>
            <person name="Cantor M.N."/>
            <person name="Hua S.X."/>
        </authorList>
    </citation>
    <scope>NUCLEOTIDE SEQUENCE [LARGE SCALE GENOMIC DNA]</scope>
    <source>
        <strain evidence="1 2">LaAM-08-1</strain>
    </source>
</reference>
<dbReference type="Proteomes" id="UP000054477">
    <property type="component" value="Unassembled WGS sequence"/>
</dbReference>
<dbReference type="OrthoDB" id="2977329at2759"/>
<dbReference type="EMBL" id="KN838570">
    <property type="protein sequence ID" value="KIK04403.1"/>
    <property type="molecule type" value="Genomic_DNA"/>
</dbReference>
<reference evidence="2" key="2">
    <citation type="submission" date="2015-01" db="EMBL/GenBank/DDBJ databases">
        <title>Evolutionary Origins and Diversification of the Mycorrhizal Mutualists.</title>
        <authorList>
            <consortium name="DOE Joint Genome Institute"/>
            <consortium name="Mycorrhizal Genomics Consortium"/>
            <person name="Kohler A."/>
            <person name="Kuo A."/>
            <person name="Nagy L.G."/>
            <person name="Floudas D."/>
            <person name="Copeland A."/>
            <person name="Barry K.W."/>
            <person name="Cichocki N."/>
            <person name="Veneault-Fourrey C."/>
            <person name="LaButti K."/>
            <person name="Lindquist E.A."/>
            <person name="Lipzen A."/>
            <person name="Lundell T."/>
            <person name="Morin E."/>
            <person name="Murat C."/>
            <person name="Riley R."/>
            <person name="Ohm R."/>
            <person name="Sun H."/>
            <person name="Tunlid A."/>
            <person name="Henrissat B."/>
            <person name="Grigoriev I.V."/>
            <person name="Hibbett D.S."/>
            <person name="Martin F."/>
        </authorList>
    </citation>
    <scope>NUCLEOTIDE SEQUENCE [LARGE SCALE GENOMIC DNA]</scope>
    <source>
        <strain evidence="2">LaAM-08-1</strain>
    </source>
</reference>
<sequence length="858" mass="96057">MSSLSDCPLEIVEVVIDFLQDNLSALKACSQTCVALLPLCRKYIFHSLLITNYPRLSHSVDANPTISDYVHKFAYHMSKLDLEDGDVPRVLDQLHNHNVHSFHLIGTSRPSRIKWAQVPPRLGDALLRVVQSPLITCLALSEIINFPFIALRACVNLTELTICMVDFPVSTVDEQESLTSTPSSDVRIPQLQTFACEIYSDQYAMCLLNARHPIDGPVLDFSNVRVLSFEVDRDSDLAVLCAFINVTNKLETLQYRAYNLTGAPWFAGMAASISNPSLSTLKRLHLSFNVFGNIKDPLYGICKELNLLSKHLNVIEEISIAAQVQLYSHDDISTQWGMLDTALSKGKGFPMLRRVLIDITVQLFYAADGEEVFIYERELDEIPTTRYLPSLSSITTVLLCLSTKSSPDLFGLAKNPNGRAKNVFILTVTVQIMSSFADCPLEVVEVVIDLLQDDLDALKACSQTCAALLPLCRKYIFQSLLLVTFSQPIVYPTDQSGSPSSVKVIRPEIWHFLDTNPTISEYVHTLAFDISTYDLLLDDVPRVLARLHHVRSFKVSSETGWKRVPPRLRDTLLHVVQSRFITCLTISIANFPITAFLACVNLTDLTLSLVDLDFVDVEEQESPTLISPNLDLEASDARVPQLQVFAYGVLSGRYVMRLLNAKCPNGGPMLDFTNVQKLSVYMEERWELAVAHALVNATNKLETLQYNMDDFSNGFVSIASSINKPSLSTLKRVGFHFSYKLDLDGDIIDSVCGIREELGILSKLPNLIEEIAIEVRIQNYGWGDLCSVWGMLDTVFSNGFPMLRRVSLDIQISIKSDDVRDSARVREELDEIPTRYLPCLSNTITVLFSFLTKVIIVT</sequence>
<evidence type="ECO:0000313" key="2">
    <source>
        <dbReference type="Proteomes" id="UP000054477"/>
    </source>
</evidence>
<proteinExistence type="predicted"/>
<dbReference type="AlphaFoldDB" id="A0A0C9Y8Q5"/>